<name>A0A2P8D7H5_9BACT</name>
<feature type="chain" id="PRO_5015204087" description="GLPGLI family protein" evidence="1">
    <location>
        <begin position="19"/>
        <end position="256"/>
    </location>
</feature>
<dbReference type="AlphaFoldDB" id="A0A2P8D7H5"/>
<gene>
    <name evidence="2" type="ORF">B0I18_102100</name>
</gene>
<dbReference type="Proteomes" id="UP000240572">
    <property type="component" value="Unassembled WGS sequence"/>
</dbReference>
<dbReference type="EMBL" id="PYGD01000002">
    <property type="protein sequence ID" value="PSK93131.1"/>
    <property type="molecule type" value="Genomic_DNA"/>
</dbReference>
<accession>A0A2P8D7H5</accession>
<evidence type="ECO:0000313" key="2">
    <source>
        <dbReference type="EMBL" id="PSK93131.1"/>
    </source>
</evidence>
<evidence type="ECO:0008006" key="4">
    <source>
        <dbReference type="Google" id="ProtNLM"/>
    </source>
</evidence>
<reference evidence="2 3" key="1">
    <citation type="submission" date="2018-03" db="EMBL/GenBank/DDBJ databases">
        <title>Genomic Encyclopedia of Type Strains, Phase III (KMG-III): the genomes of soil and plant-associated and newly described type strains.</title>
        <authorList>
            <person name="Whitman W."/>
        </authorList>
    </citation>
    <scope>NUCLEOTIDE SEQUENCE [LARGE SCALE GENOMIC DNA]</scope>
    <source>
        <strain evidence="2 3">CGMCC 1.12700</strain>
    </source>
</reference>
<sequence length="256" mass="29321">MRYLLSIFFCICSTKLFAQLNFVKIDQILEKDSTINLYRVSHFIKGNFLKKEKGTIVYDLLGEHYTKQFTDTTGVSKVLVLFFDKNDNLLFEFHKRYDNFELGNLKFANPFSYPPGQIASLTEVAGLAVRDTQTKYTFFVFVSKNGVSFPVNIRKSGSKNLQPKLDIHSILKNDIESIYLFDSKFSIIGILKFSQNSITVTAIKKEVKSLKMECGLECIKKIDLSQIIDIVKTAEENGEITSDFRIRPGWLVDTDD</sequence>
<evidence type="ECO:0000256" key="1">
    <source>
        <dbReference type="SAM" id="SignalP"/>
    </source>
</evidence>
<comment type="caution">
    <text evidence="2">The sequence shown here is derived from an EMBL/GenBank/DDBJ whole genome shotgun (WGS) entry which is preliminary data.</text>
</comment>
<feature type="signal peptide" evidence="1">
    <location>
        <begin position="1"/>
        <end position="18"/>
    </location>
</feature>
<keyword evidence="3" id="KW-1185">Reference proteome</keyword>
<evidence type="ECO:0000313" key="3">
    <source>
        <dbReference type="Proteomes" id="UP000240572"/>
    </source>
</evidence>
<protein>
    <recommendedName>
        <fullName evidence="4">GLPGLI family protein</fullName>
    </recommendedName>
</protein>
<proteinExistence type="predicted"/>
<organism evidence="2 3">
    <name type="scientific">Taibaiella chishuiensis</name>
    <dbReference type="NCBI Taxonomy" id="1434707"/>
    <lineage>
        <taxon>Bacteria</taxon>
        <taxon>Pseudomonadati</taxon>
        <taxon>Bacteroidota</taxon>
        <taxon>Chitinophagia</taxon>
        <taxon>Chitinophagales</taxon>
        <taxon>Chitinophagaceae</taxon>
        <taxon>Taibaiella</taxon>
    </lineage>
</organism>
<keyword evidence="1" id="KW-0732">Signal</keyword>